<organism evidence="3">
    <name type="scientific">Anopheles marajoara</name>
    <dbReference type="NCBI Taxonomy" id="58244"/>
    <lineage>
        <taxon>Eukaryota</taxon>
        <taxon>Metazoa</taxon>
        <taxon>Ecdysozoa</taxon>
        <taxon>Arthropoda</taxon>
        <taxon>Hexapoda</taxon>
        <taxon>Insecta</taxon>
        <taxon>Pterygota</taxon>
        <taxon>Neoptera</taxon>
        <taxon>Endopterygota</taxon>
        <taxon>Diptera</taxon>
        <taxon>Nematocera</taxon>
        <taxon>Culicoidea</taxon>
        <taxon>Culicidae</taxon>
        <taxon>Anophelinae</taxon>
        <taxon>Anopheles</taxon>
    </lineage>
</organism>
<evidence type="ECO:0000256" key="1">
    <source>
        <dbReference type="SAM" id="MobiDB-lite"/>
    </source>
</evidence>
<accession>A0A2M4C7L8</accession>
<keyword evidence="2" id="KW-0732">Signal</keyword>
<dbReference type="EMBL" id="GGFJ01011817">
    <property type="protein sequence ID" value="MBW60958.1"/>
    <property type="molecule type" value="Transcribed_RNA"/>
</dbReference>
<feature type="signal peptide" evidence="2">
    <location>
        <begin position="1"/>
        <end position="19"/>
    </location>
</feature>
<reference evidence="3" key="1">
    <citation type="submission" date="2018-01" db="EMBL/GenBank/DDBJ databases">
        <title>An insight into the sialome of Amazonian anophelines.</title>
        <authorList>
            <person name="Ribeiro J.M."/>
            <person name="Scarpassa V."/>
            <person name="Calvo E."/>
        </authorList>
    </citation>
    <scope>NUCLEOTIDE SEQUENCE</scope>
    <source>
        <tissue evidence="3">Salivary glands</tissue>
    </source>
</reference>
<feature type="chain" id="PRO_5014604327" evidence="2">
    <location>
        <begin position="20"/>
        <end position="140"/>
    </location>
</feature>
<evidence type="ECO:0000256" key="2">
    <source>
        <dbReference type="SAM" id="SignalP"/>
    </source>
</evidence>
<name>A0A2M4C7L8_9DIPT</name>
<feature type="compositionally biased region" description="Low complexity" evidence="1">
    <location>
        <begin position="49"/>
        <end position="65"/>
    </location>
</feature>
<dbReference type="AlphaFoldDB" id="A0A2M4C7L8"/>
<proteinExistence type="predicted"/>
<sequence length="140" mass="14539">MTFVSGSLLLFSGVSSSFSGPIVRPVWLPFWSTLVGPVRGRVAPPFDNGSSVTSLSSTSASEGSLDPSEDRQPSSPATVASVYGVGAAMSVKGTIRPMPPPSSSSSSSSSSFVVALDCLTADRLEYIGDAPTDDRLIRFF</sequence>
<evidence type="ECO:0000313" key="3">
    <source>
        <dbReference type="EMBL" id="MBW60958.1"/>
    </source>
</evidence>
<feature type="region of interest" description="Disordered" evidence="1">
    <location>
        <begin position="46"/>
        <end position="78"/>
    </location>
</feature>
<protein>
    <submittedName>
        <fullName evidence="3">Putative secreted protein</fullName>
    </submittedName>
</protein>